<feature type="non-terminal residue" evidence="1">
    <location>
        <position position="164"/>
    </location>
</feature>
<proteinExistence type="predicted"/>
<accession>S4PK97</accession>
<dbReference type="AlphaFoldDB" id="S4PK97"/>
<reference evidence="1" key="2">
    <citation type="submission" date="2013-05" db="EMBL/GenBank/DDBJ databases">
        <authorList>
            <person name="Carter J.-M."/>
            <person name="Baker S.C."/>
            <person name="Pink R."/>
            <person name="Carter D.R.F."/>
            <person name="Collins A."/>
            <person name="Tomlin J."/>
            <person name="Gibbs M."/>
            <person name="Breuker C.J."/>
        </authorList>
    </citation>
    <scope>NUCLEOTIDE SEQUENCE</scope>
    <source>
        <tissue evidence="1">Ovary</tissue>
    </source>
</reference>
<dbReference type="EMBL" id="GAIX01002307">
    <property type="protein sequence ID" value="JAA90253.1"/>
    <property type="molecule type" value="Transcribed_RNA"/>
</dbReference>
<protein>
    <submittedName>
        <fullName evidence="1">Protein TRS85-like protein</fullName>
    </submittedName>
</protein>
<evidence type="ECO:0000313" key="1">
    <source>
        <dbReference type="EMBL" id="JAA90253.1"/>
    </source>
</evidence>
<organism evidence="1">
    <name type="scientific">Pararge aegeria</name>
    <name type="common">speckled wood butterfly</name>
    <dbReference type="NCBI Taxonomy" id="116150"/>
    <lineage>
        <taxon>Eukaryota</taxon>
        <taxon>Metazoa</taxon>
        <taxon>Ecdysozoa</taxon>
        <taxon>Arthropoda</taxon>
        <taxon>Hexapoda</taxon>
        <taxon>Insecta</taxon>
        <taxon>Pterygota</taxon>
        <taxon>Neoptera</taxon>
        <taxon>Endopterygota</taxon>
        <taxon>Lepidoptera</taxon>
        <taxon>Glossata</taxon>
        <taxon>Ditrysia</taxon>
        <taxon>Papilionoidea</taxon>
        <taxon>Nymphalidae</taxon>
        <taxon>Satyrinae</taxon>
        <taxon>Satyrini</taxon>
        <taxon>Parargina</taxon>
        <taxon>Pararge</taxon>
    </lineage>
</organism>
<feature type="non-terminal residue" evidence="1">
    <location>
        <position position="1"/>
    </location>
</feature>
<sequence length="164" mass="17714">PLKIGELIIQGLAFRLINAAEGKQNENNVKVLGKLNLRGSDSNFSDKLLQIKVISQAPCLQMTLSETGADVISGEILTVDVEFRNVGPVPMSKLYVAVSHPECMSVVSTDDSVDDFKALYDDKYRPPPDFSDERAARAESRARAAARRVTLVSAHGVAASTARA</sequence>
<name>S4PK97_9NEOP</name>
<reference evidence="1" key="1">
    <citation type="journal article" date="2013" name="BMC Genomics">
        <title>Unscrambling butterfly oogenesis.</title>
        <authorList>
            <person name="Carter J.M."/>
            <person name="Baker S.C."/>
            <person name="Pink R."/>
            <person name="Carter D.R."/>
            <person name="Collins A."/>
            <person name="Tomlin J."/>
            <person name="Gibbs M."/>
            <person name="Breuker C.J."/>
        </authorList>
    </citation>
    <scope>NUCLEOTIDE SEQUENCE</scope>
    <source>
        <tissue evidence="1">Ovary</tissue>
    </source>
</reference>